<gene>
    <name evidence="1" type="ORF">COCMIDRAFT_95873</name>
</gene>
<organism evidence="1 2">
    <name type="scientific">Bipolaris oryzae ATCC 44560</name>
    <dbReference type="NCBI Taxonomy" id="930090"/>
    <lineage>
        <taxon>Eukaryota</taxon>
        <taxon>Fungi</taxon>
        <taxon>Dikarya</taxon>
        <taxon>Ascomycota</taxon>
        <taxon>Pezizomycotina</taxon>
        <taxon>Dothideomycetes</taxon>
        <taxon>Pleosporomycetidae</taxon>
        <taxon>Pleosporales</taxon>
        <taxon>Pleosporineae</taxon>
        <taxon>Pleosporaceae</taxon>
        <taxon>Bipolaris</taxon>
    </lineage>
</organism>
<sequence length="111" mass="12057">MSKTHDTSHTRIFNPSAALLLCCSCYTHYTTLTLLPCILRIPRCCCPNTLSASSRHRLADPHRRSLRRLGTAIVIESSSTAASGHNNTPPAPFFVPLSLSPVSRKAVLSPS</sequence>
<proteinExistence type="predicted"/>
<dbReference type="Proteomes" id="UP000054032">
    <property type="component" value="Unassembled WGS sequence"/>
</dbReference>
<dbReference type="HOGENOM" id="CLU_2157926_0_0_1"/>
<protein>
    <submittedName>
        <fullName evidence="1">Uncharacterized protein</fullName>
    </submittedName>
</protein>
<dbReference type="OrthoDB" id="10318117at2759"/>
<name>W6ZD09_COCMI</name>
<dbReference type="AlphaFoldDB" id="W6ZD09"/>
<dbReference type="GeneID" id="19128740"/>
<reference evidence="1 2" key="1">
    <citation type="journal article" date="2013" name="PLoS Genet.">
        <title>Comparative genome structure, secondary metabolite, and effector coding capacity across Cochliobolus pathogens.</title>
        <authorList>
            <person name="Condon B.J."/>
            <person name="Leng Y."/>
            <person name="Wu D."/>
            <person name="Bushley K.E."/>
            <person name="Ohm R.A."/>
            <person name="Otillar R."/>
            <person name="Martin J."/>
            <person name="Schackwitz W."/>
            <person name="Grimwood J."/>
            <person name="MohdZainudin N."/>
            <person name="Xue C."/>
            <person name="Wang R."/>
            <person name="Manning V.A."/>
            <person name="Dhillon B."/>
            <person name="Tu Z.J."/>
            <person name="Steffenson B.J."/>
            <person name="Salamov A."/>
            <person name="Sun H."/>
            <person name="Lowry S."/>
            <person name="LaButti K."/>
            <person name="Han J."/>
            <person name="Copeland A."/>
            <person name="Lindquist E."/>
            <person name="Barry K."/>
            <person name="Schmutz J."/>
            <person name="Baker S.E."/>
            <person name="Ciuffetti L.M."/>
            <person name="Grigoriev I.V."/>
            <person name="Zhong S."/>
            <person name="Turgeon B.G."/>
        </authorList>
    </citation>
    <scope>NUCLEOTIDE SEQUENCE [LARGE SCALE GENOMIC DNA]</scope>
    <source>
        <strain evidence="1 2">ATCC 44560</strain>
    </source>
</reference>
<dbReference type="KEGG" id="bor:COCMIDRAFT_95873"/>
<accession>W6ZD09</accession>
<dbReference type="EMBL" id="KI963986">
    <property type="protein sequence ID" value="EUC45324.1"/>
    <property type="molecule type" value="Genomic_DNA"/>
</dbReference>
<keyword evidence="2" id="KW-1185">Reference proteome</keyword>
<dbReference type="RefSeq" id="XP_007688142.1">
    <property type="nucleotide sequence ID" value="XM_007689952.1"/>
</dbReference>
<evidence type="ECO:0000313" key="1">
    <source>
        <dbReference type="EMBL" id="EUC45324.1"/>
    </source>
</evidence>
<evidence type="ECO:0000313" key="2">
    <source>
        <dbReference type="Proteomes" id="UP000054032"/>
    </source>
</evidence>